<sequence length="377" mass="42085">MGRLSFIIFFSSCLSRHDKSINTITPDQEITKIYSGPSTVGLELFVIEVATNNFNPKNELGSGGFVIVYKGRLSNGTLVAVKRFNTAHNTPSNGMKEFEMKLKFLIKARHRNLVSFLGYCIHLEHKLLVLEYVPNGTLTQHLFLSTENDSLLTWNQMVRIVLDVAQGLDYLHNGILMTAQFIHRYIKPNNILLDDQMRAKVADFGLVLITRKINPVYVSKCAGTVGYTSPEYAECSAIEESVSRHKVHLGLWLQVAQEVIPVDIKIDQSDEKVHQTVIAVSDLAVKCINLDMDKRPEMQDVVNGLSKILDTLDTAPHGDQSTTARTTEFFYDCPTSDEIIEEWELEEAGNEVPVISLEVLASSGSHSSIVSSLARQS</sequence>
<dbReference type="Gene3D" id="1.10.510.10">
    <property type="entry name" value="Transferase(Phosphotransferase) domain 1"/>
    <property type="match status" value="1"/>
</dbReference>
<dbReference type="PANTHER" id="PTHR47986:SF10">
    <property type="entry name" value="RECEPTOR-LIKE KINASE TMK4"/>
    <property type="match status" value="1"/>
</dbReference>
<evidence type="ECO:0000256" key="5">
    <source>
        <dbReference type="ARBA" id="ARBA00022737"/>
    </source>
</evidence>
<organism evidence="11 12">
    <name type="scientific">Tagetes erecta</name>
    <name type="common">African marigold</name>
    <dbReference type="NCBI Taxonomy" id="13708"/>
    <lineage>
        <taxon>Eukaryota</taxon>
        <taxon>Viridiplantae</taxon>
        <taxon>Streptophyta</taxon>
        <taxon>Embryophyta</taxon>
        <taxon>Tracheophyta</taxon>
        <taxon>Spermatophyta</taxon>
        <taxon>Magnoliopsida</taxon>
        <taxon>eudicotyledons</taxon>
        <taxon>Gunneridae</taxon>
        <taxon>Pentapetalae</taxon>
        <taxon>asterids</taxon>
        <taxon>campanulids</taxon>
        <taxon>Asterales</taxon>
        <taxon>Asteraceae</taxon>
        <taxon>Asteroideae</taxon>
        <taxon>Heliantheae alliance</taxon>
        <taxon>Tageteae</taxon>
        <taxon>Tagetes</taxon>
    </lineage>
</organism>
<dbReference type="InterPro" id="IPR000719">
    <property type="entry name" value="Prot_kinase_dom"/>
</dbReference>
<evidence type="ECO:0000259" key="10">
    <source>
        <dbReference type="PROSITE" id="PS50011"/>
    </source>
</evidence>
<dbReference type="GO" id="GO:0005524">
    <property type="term" value="F:ATP binding"/>
    <property type="evidence" value="ECO:0007669"/>
    <property type="project" value="InterPro"/>
</dbReference>
<keyword evidence="5" id="KW-0677">Repeat</keyword>
<keyword evidence="9" id="KW-0325">Glycoprotein</keyword>
<evidence type="ECO:0000313" key="11">
    <source>
        <dbReference type="EMBL" id="KAK1432975.1"/>
    </source>
</evidence>
<evidence type="ECO:0000256" key="1">
    <source>
        <dbReference type="ARBA" id="ARBA00004167"/>
    </source>
</evidence>
<evidence type="ECO:0000256" key="7">
    <source>
        <dbReference type="ARBA" id="ARBA00023136"/>
    </source>
</evidence>
<evidence type="ECO:0000256" key="4">
    <source>
        <dbReference type="ARBA" id="ARBA00022729"/>
    </source>
</evidence>
<dbReference type="PANTHER" id="PTHR47986">
    <property type="entry name" value="OSJNBA0070M12.3 PROTEIN"/>
    <property type="match status" value="1"/>
</dbReference>
<comment type="caution">
    <text evidence="11">The sequence shown here is derived from an EMBL/GenBank/DDBJ whole genome shotgun (WGS) entry which is preliminary data.</text>
</comment>
<evidence type="ECO:0000256" key="9">
    <source>
        <dbReference type="ARBA" id="ARBA00023180"/>
    </source>
</evidence>
<dbReference type="GO" id="GO:0016020">
    <property type="term" value="C:membrane"/>
    <property type="evidence" value="ECO:0007669"/>
    <property type="project" value="UniProtKB-SubCell"/>
</dbReference>
<dbReference type="SUPFAM" id="SSF56112">
    <property type="entry name" value="Protein kinase-like (PK-like)"/>
    <property type="match status" value="1"/>
</dbReference>
<evidence type="ECO:0000256" key="3">
    <source>
        <dbReference type="ARBA" id="ARBA00022692"/>
    </source>
</evidence>
<proteinExistence type="predicted"/>
<keyword evidence="3" id="KW-0812">Transmembrane</keyword>
<comment type="subcellular location">
    <subcellularLocation>
        <location evidence="1">Membrane</location>
        <topology evidence="1">Single-pass membrane protein</topology>
    </subcellularLocation>
</comment>
<dbReference type="InterPro" id="IPR052422">
    <property type="entry name" value="Auxin_Ser/Thr_Kinase"/>
</dbReference>
<evidence type="ECO:0000256" key="2">
    <source>
        <dbReference type="ARBA" id="ARBA00022614"/>
    </source>
</evidence>
<feature type="domain" description="Protein kinase" evidence="10">
    <location>
        <begin position="54"/>
        <end position="309"/>
    </location>
</feature>
<keyword evidence="4" id="KW-0732">Signal</keyword>
<gene>
    <name evidence="11" type="ORF">QVD17_09878</name>
</gene>
<keyword evidence="7" id="KW-0472">Membrane</keyword>
<keyword evidence="12" id="KW-1185">Reference proteome</keyword>
<dbReference type="Proteomes" id="UP001229421">
    <property type="component" value="Unassembled WGS sequence"/>
</dbReference>
<dbReference type="EMBL" id="JAUHHV010000002">
    <property type="protein sequence ID" value="KAK1432975.1"/>
    <property type="molecule type" value="Genomic_DNA"/>
</dbReference>
<dbReference type="GO" id="GO:0004672">
    <property type="term" value="F:protein kinase activity"/>
    <property type="evidence" value="ECO:0007669"/>
    <property type="project" value="InterPro"/>
</dbReference>
<evidence type="ECO:0000256" key="6">
    <source>
        <dbReference type="ARBA" id="ARBA00022989"/>
    </source>
</evidence>
<name>A0AAD8NZ01_TARER</name>
<dbReference type="AlphaFoldDB" id="A0AAD8NZ01"/>
<dbReference type="Gene3D" id="3.30.200.20">
    <property type="entry name" value="Phosphorylase Kinase, domain 1"/>
    <property type="match status" value="1"/>
</dbReference>
<accession>A0AAD8NZ01</accession>
<keyword evidence="8" id="KW-0675">Receptor</keyword>
<dbReference type="InterPro" id="IPR011009">
    <property type="entry name" value="Kinase-like_dom_sf"/>
</dbReference>
<keyword evidence="2" id="KW-0433">Leucine-rich repeat</keyword>
<protein>
    <recommendedName>
        <fullName evidence="10">Protein kinase domain-containing protein</fullName>
    </recommendedName>
</protein>
<evidence type="ECO:0000313" key="12">
    <source>
        <dbReference type="Proteomes" id="UP001229421"/>
    </source>
</evidence>
<reference evidence="11" key="1">
    <citation type="journal article" date="2023" name="bioRxiv">
        <title>Improved chromosome-level genome assembly for marigold (Tagetes erecta).</title>
        <authorList>
            <person name="Jiang F."/>
            <person name="Yuan L."/>
            <person name="Wang S."/>
            <person name="Wang H."/>
            <person name="Xu D."/>
            <person name="Wang A."/>
            <person name="Fan W."/>
        </authorList>
    </citation>
    <scope>NUCLEOTIDE SEQUENCE</scope>
    <source>
        <strain evidence="11">WSJ</strain>
        <tissue evidence="11">Leaf</tissue>
    </source>
</reference>
<dbReference type="PROSITE" id="PS50011">
    <property type="entry name" value="PROTEIN_KINASE_DOM"/>
    <property type="match status" value="1"/>
</dbReference>
<keyword evidence="6" id="KW-1133">Transmembrane helix</keyword>
<dbReference type="Pfam" id="PF00069">
    <property type="entry name" value="Pkinase"/>
    <property type="match status" value="1"/>
</dbReference>
<evidence type="ECO:0000256" key="8">
    <source>
        <dbReference type="ARBA" id="ARBA00023170"/>
    </source>
</evidence>